<organism evidence="4 5">
    <name type="scientific">Tagetes erecta</name>
    <name type="common">African marigold</name>
    <dbReference type="NCBI Taxonomy" id="13708"/>
    <lineage>
        <taxon>Eukaryota</taxon>
        <taxon>Viridiplantae</taxon>
        <taxon>Streptophyta</taxon>
        <taxon>Embryophyta</taxon>
        <taxon>Tracheophyta</taxon>
        <taxon>Spermatophyta</taxon>
        <taxon>Magnoliopsida</taxon>
        <taxon>eudicotyledons</taxon>
        <taxon>Gunneridae</taxon>
        <taxon>Pentapetalae</taxon>
        <taxon>asterids</taxon>
        <taxon>campanulids</taxon>
        <taxon>Asterales</taxon>
        <taxon>Asteraceae</taxon>
        <taxon>Asteroideae</taxon>
        <taxon>Heliantheae alliance</taxon>
        <taxon>Tageteae</taxon>
        <taxon>Tagetes</taxon>
    </lineage>
</organism>
<accession>A0AAD8P349</accession>
<dbReference type="EMBL" id="JAUHHV010000001">
    <property type="protein sequence ID" value="KAK1437400.1"/>
    <property type="molecule type" value="Genomic_DNA"/>
</dbReference>
<evidence type="ECO:0000256" key="2">
    <source>
        <dbReference type="ARBA" id="ARBA00022679"/>
    </source>
</evidence>
<dbReference type="GO" id="GO:0016746">
    <property type="term" value="F:acyltransferase activity"/>
    <property type="evidence" value="ECO:0007669"/>
    <property type="project" value="UniProtKB-KW"/>
</dbReference>
<dbReference type="InterPro" id="IPR023213">
    <property type="entry name" value="CAT-like_dom_sf"/>
</dbReference>
<dbReference type="PANTHER" id="PTHR31623">
    <property type="entry name" value="F21J9.9"/>
    <property type="match status" value="1"/>
</dbReference>
<evidence type="ECO:0008006" key="6">
    <source>
        <dbReference type="Google" id="ProtNLM"/>
    </source>
</evidence>
<comment type="similarity">
    <text evidence="1">Belongs to the plant acyltransferase family.</text>
</comment>
<dbReference type="Pfam" id="PF02458">
    <property type="entry name" value="Transferase"/>
    <property type="match status" value="1"/>
</dbReference>
<evidence type="ECO:0000313" key="4">
    <source>
        <dbReference type="EMBL" id="KAK1437400.1"/>
    </source>
</evidence>
<keyword evidence="2" id="KW-0808">Transferase</keyword>
<evidence type="ECO:0000256" key="3">
    <source>
        <dbReference type="ARBA" id="ARBA00023315"/>
    </source>
</evidence>
<protein>
    <recommendedName>
        <fullName evidence="6">Transferase, Chloramphenicol acetyltransferase-like domain protein</fullName>
    </recommendedName>
</protein>
<dbReference type="PANTHER" id="PTHR31623:SF80">
    <property type="entry name" value="DEACETYLVINDOLINE O-ACETYLTRANSFERASE"/>
    <property type="match status" value="1"/>
</dbReference>
<dbReference type="AlphaFoldDB" id="A0AAD8P349"/>
<evidence type="ECO:0000256" key="1">
    <source>
        <dbReference type="ARBA" id="ARBA00009861"/>
    </source>
</evidence>
<dbReference type="Proteomes" id="UP001229421">
    <property type="component" value="Unassembled WGS sequence"/>
</dbReference>
<name>A0AAD8P349_TARER</name>
<reference evidence="4" key="1">
    <citation type="journal article" date="2023" name="bioRxiv">
        <title>Improved chromosome-level genome assembly for marigold (Tagetes erecta).</title>
        <authorList>
            <person name="Jiang F."/>
            <person name="Yuan L."/>
            <person name="Wang S."/>
            <person name="Wang H."/>
            <person name="Xu D."/>
            <person name="Wang A."/>
            <person name="Fan W."/>
        </authorList>
    </citation>
    <scope>NUCLEOTIDE SEQUENCE</scope>
    <source>
        <strain evidence="4">WSJ</strain>
        <tissue evidence="4">Leaf</tissue>
    </source>
</reference>
<keyword evidence="5" id="KW-1185">Reference proteome</keyword>
<sequence length="460" mass="51671">MTMISNVIRFSRRHLHTIVSTENIKPSLPTPSHLKTYNLSVFDQSMPSVFNPLVSFYSNPANIMYHDQMLDQLKNSLSLTLTKYYPFAGRHAKISPTFVDCNDHGAVFIEASVDATLSDFLQNSRYHLLDPFFPYARTWKESSCSCSGNDHLQTAPLAVQINRFECGGVGLAVSLSHKIADGYSFIRFLSDWAKMTRVRSKNDTYHEVPIEPHFISFPNTSVNFAGSSLVSSNDCVTRSFVFPNANINELKHKVRGMTVGCATQPTVSNPTRVEVLIWLLYKCAVEAATKNNLGAFKPTSFCLGTNIRDKMIEPLPENTVGNFLFRMEVQTKNEMELTPKMLIGEFRNQKKKIKGIKNIEAVFAPLLNTPPSDFDIQERQKKFENGYVFTSLCGYPVNAVDFGWGSPLKLGVPGNLRKNSFILMDASNGEGIEVHVCLEKQDMDIVEKDPELLAFANISY</sequence>
<dbReference type="Gene3D" id="3.30.559.10">
    <property type="entry name" value="Chloramphenicol acetyltransferase-like domain"/>
    <property type="match status" value="2"/>
</dbReference>
<evidence type="ECO:0000313" key="5">
    <source>
        <dbReference type="Proteomes" id="UP001229421"/>
    </source>
</evidence>
<comment type="caution">
    <text evidence="4">The sequence shown here is derived from an EMBL/GenBank/DDBJ whole genome shotgun (WGS) entry which is preliminary data.</text>
</comment>
<gene>
    <name evidence="4" type="ORF">QVD17_03191</name>
</gene>
<keyword evidence="3" id="KW-0012">Acyltransferase</keyword>
<proteinExistence type="inferred from homology"/>